<dbReference type="EMBL" id="BKCJ010008037">
    <property type="protein sequence ID" value="GEU80235.1"/>
    <property type="molecule type" value="Genomic_DNA"/>
</dbReference>
<dbReference type="GO" id="GO:0046872">
    <property type="term" value="F:metal ion binding"/>
    <property type="evidence" value="ECO:0007669"/>
    <property type="project" value="UniProtKB-KW"/>
</dbReference>
<dbReference type="PANTHER" id="PTHR42648:SF32">
    <property type="entry name" value="RIBONUCLEASE H-LIKE DOMAIN, GAG-PRE-INTEGRASE DOMAIN PROTEIN-RELATED"/>
    <property type="match status" value="1"/>
</dbReference>
<feature type="compositionally biased region" description="Polar residues" evidence="3">
    <location>
        <begin position="300"/>
        <end position="318"/>
    </location>
</feature>
<dbReference type="GO" id="GO:0016787">
    <property type="term" value="F:hydrolase activity"/>
    <property type="evidence" value="ECO:0007669"/>
    <property type="project" value="UniProtKB-KW"/>
</dbReference>
<dbReference type="InterPro" id="IPR013103">
    <property type="entry name" value="RVT_2"/>
</dbReference>
<sequence length="723" mass="82590">MERVYVAFGGNPKGGKINRKGTIRSGEPDFENVYLVKELKFNLFSVSQICDKKNSVHFNDTECVVLSLDFKLTDENHVLLRVPRKNNMYSVDLKNIIPKGGLTCLFAKATSDESRLRNIRLRHFNFDIMNILVKGNLYSVARTPQQNGVVERRNITLIMAAKTMLADSKLPTTFWAEAVSTACYVQNRVLVVKPHNKTPYVLFHGRTLMLSSMRPFGCHVTILNTVDHLGKFDGKADEGFFVGYSLNSKAFRVLNSRTRIVVETLHIRFSENTPNNMGSRPNWLFDIDALTKTMNHQPVIAGTQSNGKVGIKDNNNAGQARKEKEPGKDYILLSLWTADPPCLQEPKSSQDARFKPSNDVGKKVNEVPRQENKCEDQKGKDSVNSTNRVNVVSLTVNAASNKVNVVSYSNYKNSQRDTQEEGIEYDEVFAPVARIKAIRLFLAYASFKDFVVYQMDMKSAFIYGKIKEEVYVCHPLGFEDLYFPDKVYKVEKALYRLHQALRSWYELNLVALLFFLTSRKHTLSNYLLDNWFHRGKIDKTLFIRRNRDDILLVQVYVDDIIFSSTKKELCNAFEKLMHEKFQMSYMGELTFFLELQVKQKQDGIFISQDKYVVGILKKFRFSEVKTASAPMETQKPLLKDEDGEEILKESTKIGRLVDSPFDLMAYTDSDYAGASLDRKSTIGDCQFHGCRLISWQFKKQTMIANSTTEAEYVDASSCCGQVL</sequence>
<keyword evidence="1" id="KW-0479">Metal-binding</keyword>
<organism evidence="6">
    <name type="scientific">Tanacetum cinerariifolium</name>
    <name type="common">Dalmatian daisy</name>
    <name type="synonym">Chrysanthemum cinerariifolium</name>
    <dbReference type="NCBI Taxonomy" id="118510"/>
    <lineage>
        <taxon>Eukaryota</taxon>
        <taxon>Viridiplantae</taxon>
        <taxon>Streptophyta</taxon>
        <taxon>Embryophyta</taxon>
        <taxon>Tracheophyta</taxon>
        <taxon>Spermatophyta</taxon>
        <taxon>Magnoliopsida</taxon>
        <taxon>eudicotyledons</taxon>
        <taxon>Gunneridae</taxon>
        <taxon>Pentapetalae</taxon>
        <taxon>asterids</taxon>
        <taxon>campanulids</taxon>
        <taxon>Asterales</taxon>
        <taxon>Asteraceae</taxon>
        <taxon>Asteroideae</taxon>
        <taxon>Anthemideae</taxon>
        <taxon>Anthemidinae</taxon>
        <taxon>Tanacetum</taxon>
    </lineage>
</organism>
<evidence type="ECO:0000256" key="1">
    <source>
        <dbReference type="ARBA" id="ARBA00022723"/>
    </source>
</evidence>
<dbReference type="SUPFAM" id="SSF53098">
    <property type="entry name" value="Ribonuclease H-like"/>
    <property type="match status" value="1"/>
</dbReference>
<comment type="caution">
    <text evidence="6">The sequence shown here is derived from an EMBL/GenBank/DDBJ whole genome shotgun (WGS) entry which is preliminary data.</text>
</comment>
<dbReference type="PANTHER" id="PTHR42648">
    <property type="entry name" value="TRANSPOSASE, PUTATIVE-RELATED"/>
    <property type="match status" value="1"/>
</dbReference>
<dbReference type="Pfam" id="PF07727">
    <property type="entry name" value="RVT_2"/>
    <property type="match status" value="1"/>
</dbReference>
<feature type="domain" description="Reverse transcriptase Ty1/copia-type" evidence="4">
    <location>
        <begin position="404"/>
        <end position="632"/>
    </location>
</feature>
<feature type="region of interest" description="Disordered" evidence="3">
    <location>
        <begin position="344"/>
        <end position="382"/>
    </location>
</feature>
<dbReference type="Gene3D" id="3.30.420.10">
    <property type="entry name" value="Ribonuclease H-like superfamily/Ribonuclease H"/>
    <property type="match status" value="1"/>
</dbReference>
<protein>
    <submittedName>
        <fullName evidence="6">Putative ribonuclease H-like domain-containing protein</fullName>
    </submittedName>
</protein>
<evidence type="ECO:0000256" key="2">
    <source>
        <dbReference type="ARBA" id="ARBA00022801"/>
    </source>
</evidence>
<dbReference type="InterPro" id="IPR036397">
    <property type="entry name" value="RNaseH_sf"/>
</dbReference>
<dbReference type="Pfam" id="PF25597">
    <property type="entry name" value="SH3_retrovirus"/>
    <property type="match status" value="1"/>
</dbReference>
<dbReference type="InterPro" id="IPR039537">
    <property type="entry name" value="Retrotran_Ty1/copia-like"/>
</dbReference>
<dbReference type="AlphaFoldDB" id="A0A6L2N6E5"/>
<feature type="domain" description="Retroviral polymerase SH3-like" evidence="5">
    <location>
        <begin position="218"/>
        <end position="275"/>
    </location>
</feature>
<gene>
    <name evidence="6" type="ORF">Tci_052213</name>
</gene>
<name>A0A6L2N6E5_TANCI</name>
<reference evidence="6" key="1">
    <citation type="journal article" date="2019" name="Sci. Rep.">
        <title>Draft genome of Tanacetum cinerariifolium, the natural source of mosquito coil.</title>
        <authorList>
            <person name="Yamashiro T."/>
            <person name="Shiraishi A."/>
            <person name="Satake H."/>
            <person name="Nakayama K."/>
        </authorList>
    </citation>
    <scope>NUCLEOTIDE SEQUENCE</scope>
</reference>
<dbReference type="CDD" id="cd09272">
    <property type="entry name" value="RNase_HI_RT_Ty1"/>
    <property type="match status" value="1"/>
</dbReference>
<feature type="region of interest" description="Disordered" evidence="3">
    <location>
        <begin position="300"/>
        <end position="324"/>
    </location>
</feature>
<proteinExistence type="predicted"/>
<keyword evidence="2" id="KW-0378">Hydrolase</keyword>
<feature type="compositionally biased region" description="Basic and acidic residues" evidence="3">
    <location>
        <begin position="348"/>
        <end position="381"/>
    </location>
</feature>
<evidence type="ECO:0000256" key="3">
    <source>
        <dbReference type="SAM" id="MobiDB-lite"/>
    </source>
</evidence>
<evidence type="ECO:0000313" key="6">
    <source>
        <dbReference type="EMBL" id="GEU80235.1"/>
    </source>
</evidence>
<dbReference type="InterPro" id="IPR057670">
    <property type="entry name" value="SH3_retrovirus"/>
</dbReference>
<evidence type="ECO:0000259" key="4">
    <source>
        <dbReference type="Pfam" id="PF07727"/>
    </source>
</evidence>
<evidence type="ECO:0000259" key="5">
    <source>
        <dbReference type="Pfam" id="PF25597"/>
    </source>
</evidence>
<dbReference type="InterPro" id="IPR012337">
    <property type="entry name" value="RNaseH-like_sf"/>
</dbReference>
<accession>A0A6L2N6E5</accession>
<dbReference type="GO" id="GO:0003676">
    <property type="term" value="F:nucleic acid binding"/>
    <property type="evidence" value="ECO:0007669"/>
    <property type="project" value="InterPro"/>
</dbReference>